<evidence type="ECO:0000313" key="1">
    <source>
        <dbReference type="EMBL" id="MBC3920352.1"/>
    </source>
</evidence>
<organism evidence="1 2">
    <name type="scientific">Undibacterium hunanense</name>
    <dbReference type="NCBI Taxonomy" id="2762292"/>
    <lineage>
        <taxon>Bacteria</taxon>
        <taxon>Pseudomonadati</taxon>
        <taxon>Pseudomonadota</taxon>
        <taxon>Betaproteobacteria</taxon>
        <taxon>Burkholderiales</taxon>
        <taxon>Oxalobacteraceae</taxon>
        <taxon>Undibacterium</taxon>
    </lineage>
</organism>
<proteinExistence type="predicted"/>
<dbReference type="Pfam" id="PF13554">
    <property type="entry name" value="Phage_tail_terminator_5"/>
    <property type="match status" value="1"/>
</dbReference>
<reference evidence="1 2" key="1">
    <citation type="submission" date="2020-08" db="EMBL/GenBank/DDBJ databases">
        <title>Novel species isolated from subtropical streams in China.</title>
        <authorList>
            <person name="Lu H."/>
        </authorList>
    </citation>
    <scope>NUCLEOTIDE SEQUENCE [LARGE SCALE GENOMIC DNA]</scope>
    <source>
        <strain evidence="1 2">CY18W</strain>
    </source>
</reference>
<comment type="caution">
    <text evidence="1">The sequence shown here is derived from an EMBL/GenBank/DDBJ whole genome shotgun (WGS) entry which is preliminary data.</text>
</comment>
<dbReference type="Gene3D" id="3.30.2000.20">
    <property type="match status" value="1"/>
</dbReference>
<dbReference type="Proteomes" id="UP000650424">
    <property type="component" value="Unassembled WGS sequence"/>
</dbReference>
<evidence type="ECO:0000313" key="2">
    <source>
        <dbReference type="Proteomes" id="UP000650424"/>
    </source>
</evidence>
<dbReference type="RefSeq" id="WP_186949819.1">
    <property type="nucleotide sequence ID" value="NZ_JACOGF010000015.1"/>
</dbReference>
<sequence>MSIVKIRAALETALTATDPSFATARENAAFTPVAGTPYQRISLQLAAPDNAVMSSSSYRDQGIFQVSLMYPLQSGVAAAEARIDSIRNAFKRGASFVESDHIITIDKTPEVAQGVVDVDRWMIPVKIRFYSNLMT</sequence>
<protein>
    <submittedName>
        <fullName evidence="1">Uncharacterized protein</fullName>
    </submittedName>
</protein>
<dbReference type="InterPro" id="IPR025395">
    <property type="entry name" value="Phage_tail_terminator-like"/>
</dbReference>
<keyword evidence="2" id="KW-1185">Reference proteome</keyword>
<accession>A0ABR6ZWV7</accession>
<dbReference type="EMBL" id="JACOGF010000015">
    <property type="protein sequence ID" value="MBC3920352.1"/>
    <property type="molecule type" value="Genomic_DNA"/>
</dbReference>
<gene>
    <name evidence="1" type="ORF">H8L32_23010</name>
</gene>
<name>A0ABR6ZWV7_9BURK</name>